<evidence type="ECO:0000256" key="4">
    <source>
        <dbReference type="ARBA" id="ARBA00022692"/>
    </source>
</evidence>
<evidence type="ECO:0000256" key="5">
    <source>
        <dbReference type="ARBA" id="ARBA00022989"/>
    </source>
</evidence>
<comment type="subcellular location">
    <subcellularLocation>
        <location evidence="1 12">Cell membrane</location>
        <topology evidence="1 12">Multi-pass membrane protein</topology>
    </subcellularLocation>
</comment>
<dbReference type="InterPro" id="IPR003691">
    <property type="entry name" value="FluC"/>
</dbReference>
<keyword evidence="5 12" id="KW-1133">Transmembrane helix</keyword>
<dbReference type="GO" id="GO:0046872">
    <property type="term" value="F:metal ion binding"/>
    <property type="evidence" value="ECO:0007669"/>
    <property type="project" value="UniProtKB-KW"/>
</dbReference>
<dbReference type="Proteomes" id="UP000304912">
    <property type="component" value="Chromosome"/>
</dbReference>
<dbReference type="AlphaFoldDB" id="A0A5B7YCS4"/>
<evidence type="ECO:0000256" key="9">
    <source>
        <dbReference type="ARBA" id="ARBA00023303"/>
    </source>
</evidence>
<comment type="function">
    <text evidence="12">Fluoride-specific ion channel. Important for reducing fluoride concentration in the cell, thus reducing its toxicity.</text>
</comment>
<proteinExistence type="inferred from homology"/>
<evidence type="ECO:0000313" key="14">
    <source>
        <dbReference type="Proteomes" id="UP000304912"/>
    </source>
</evidence>
<dbReference type="EMBL" id="CP039852">
    <property type="protein sequence ID" value="QCZ93414.1"/>
    <property type="molecule type" value="Genomic_DNA"/>
</dbReference>
<dbReference type="KEGG" id="salk:FBQ74_07905"/>
<name>A0A5B7YCS4_9ALTE</name>
<dbReference type="GO" id="GO:0062054">
    <property type="term" value="F:fluoride channel activity"/>
    <property type="evidence" value="ECO:0007669"/>
    <property type="project" value="UniProtKB-UniRule"/>
</dbReference>
<dbReference type="PANTHER" id="PTHR28259:SF1">
    <property type="entry name" value="FLUORIDE EXPORT PROTEIN 1-RELATED"/>
    <property type="match status" value="1"/>
</dbReference>
<dbReference type="PANTHER" id="PTHR28259">
    <property type="entry name" value="FLUORIDE EXPORT PROTEIN 1-RELATED"/>
    <property type="match status" value="1"/>
</dbReference>
<evidence type="ECO:0000256" key="11">
    <source>
        <dbReference type="ARBA" id="ARBA00035585"/>
    </source>
</evidence>
<comment type="similarity">
    <text evidence="10 12">Belongs to the fluoride channel Fluc/FEX (TC 1.A.43) family.</text>
</comment>
<sequence length="127" mass="13840">MAQGWLVYLYIATGGAIGACLRYFLTNQFDSWFGKPIPFGTLAVNIVGSFCLALLYAVIEHHDLAENPYRALIGVGLLGALTTFSTFSIETLALLENGLWMKALINVFLNVSLCLLAGWFAITMTKG</sequence>
<dbReference type="Pfam" id="PF02537">
    <property type="entry name" value="CRCB"/>
    <property type="match status" value="1"/>
</dbReference>
<dbReference type="OrthoDB" id="9806299at2"/>
<feature type="binding site" evidence="12">
    <location>
        <position position="79"/>
    </location>
    <ligand>
        <name>Na(+)</name>
        <dbReference type="ChEBI" id="CHEBI:29101"/>
        <note>structural</note>
    </ligand>
</feature>
<evidence type="ECO:0000256" key="1">
    <source>
        <dbReference type="ARBA" id="ARBA00004651"/>
    </source>
</evidence>
<keyword evidence="6 12" id="KW-0915">Sodium</keyword>
<dbReference type="GO" id="GO:0005886">
    <property type="term" value="C:plasma membrane"/>
    <property type="evidence" value="ECO:0007669"/>
    <property type="project" value="UniProtKB-SubCell"/>
</dbReference>
<keyword evidence="7 12" id="KW-0406">Ion transport</keyword>
<dbReference type="HAMAP" id="MF_00454">
    <property type="entry name" value="FluC"/>
    <property type="match status" value="1"/>
</dbReference>
<protein>
    <recommendedName>
        <fullName evidence="12">Fluoride-specific ion channel FluC</fullName>
    </recommendedName>
</protein>
<comment type="catalytic activity">
    <reaction evidence="11">
        <text>fluoride(in) = fluoride(out)</text>
        <dbReference type="Rhea" id="RHEA:76159"/>
        <dbReference type="ChEBI" id="CHEBI:17051"/>
    </reaction>
    <physiologicalReaction direction="left-to-right" evidence="11">
        <dbReference type="Rhea" id="RHEA:76160"/>
    </physiologicalReaction>
</comment>
<dbReference type="NCBIfam" id="TIGR00494">
    <property type="entry name" value="crcB"/>
    <property type="match status" value="1"/>
</dbReference>
<dbReference type="RefSeq" id="WP_139756158.1">
    <property type="nucleotide sequence ID" value="NZ_CP039852.1"/>
</dbReference>
<evidence type="ECO:0000256" key="12">
    <source>
        <dbReference type="HAMAP-Rule" id="MF_00454"/>
    </source>
</evidence>
<organism evidence="13 14">
    <name type="scientific">Salinimonas iocasae</name>
    <dbReference type="NCBI Taxonomy" id="2572577"/>
    <lineage>
        <taxon>Bacteria</taxon>
        <taxon>Pseudomonadati</taxon>
        <taxon>Pseudomonadota</taxon>
        <taxon>Gammaproteobacteria</taxon>
        <taxon>Alteromonadales</taxon>
        <taxon>Alteromonadaceae</taxon>
        <taxon>Alteromonas/Salinimonas group</taxon>
        <taxon>Salinimonas</taxon>
    </lineage>
</organism>
<evidence type="ECO:0000256" key="3">
    <source>
        <dbReference type="ARBA" id="ARBA00022519"/>
    </source>
</evidence>
<feature type="transmembrane region" description="Helical" evidence="12">
    <location>
        <begin position="37"/>
        <end position="59"/>
    </location>
</feature>
<evidence type="ECO:0000256" key="8">
    <source>
        <dbReference type="ARBA" id="ARBA00023136"/>
    </source>
</evidence>
<feature type="transmembrane region" description="Helical" evidence="12">
    <location>
        <begin position="7"/>
        <end position="25"/>
    </location>
</feature>
<gene>
    <name evidence="12 13" type="primary">crcB</name>
    <name evidence="12" type="synonym">fluC</name>
    <name evidence="13" type="ORF">FBQ74_07905</name>
</gene>
<evidence type="ECO:0000313" key="13">
    <source>
        <dbReference type="EMBL" id="QCZ93414.1"/>
    </source>
</evidence>
<evidence type="ECO:0000256" key="7">
    <source>
        <dbReference type="ARBA" id="ARBA00023065"/>
    </source>
</evidence>
<evidence type="ECO:0000256" key="10">
    <source>
        <dbReference type="ARBA" id="ARBA00035120"/>
    </source>
</evidence>
<keyword evidence="2 12" id="KW-1003">Cell membrane</keyword>
<feature type="transmembrane region" description="Helical" evidence="12">
    <location>
        <begin position="71"/>
        <end position="93"/>
    </location>
</feature>
<accession>A0A5B7YCS4</accession>
<keyword evidence="8 12" id="KW-0472">Membrane</keyword>
<keyword evidence="12" id="KW-0479">Metal-binding</keyword>
<comment type="activity regulation">
    <text evidence="12">Na(+) is not transported, but it plays an essential structural role and its presence is essential for fluoride channel function.</text>
</comment>
<keyword evidence="12" id="KW-0813">Transport</keyword>
<feature type="transmembrane region" description="Helical" evidence="12">
    <location>
        <begin position="99"/>
        <end position="122"/>
    </location>
</feature>
<keyword evidence="3" id="KW-0997">Cell inner membrane</keyword>
<dbReference type="GO" id="GO:0140114">
    <property type="term" value="P:cellular detoxification of fluoride"/>
    <property type="evidence" value="ECO:0007669"/>
    <property type="project" value="UniProtKB-UniRule"/>
</dbReference>
<evidence type="ECO:0000256" key="2">
    <source>
        <dbReference type="ARBA" id="ARBA00022475"/>
    </source>
</evidence>
<keyword evidence="9 12" id="KW-0407">Ion channel</keyword>
<reference evidence="13 14" key="1">
    <citation type="submission" date="2019-04" db="EMBL/GenBank/DDBJ databases">
        <title>Salinimonas iocasae sp. nov., a halophilic bacterium isolated from the outer tube casing of tubeworms in Okinawa Trough.</title>
        <authorList>
            <person name="Zhang H."/>
            <person name="Wang H."/>
            <person name="Li C."/>
        </authorList>
    </citation>
    <scope>NUCLEOTIDE SEQUENCE [LARGE SCALE GENOMIC DNA]</scope>
    <source>
        <strain evidence="13 14">KX18D6</strain>
    </source>
</reference>
<feature type="binding site" evidence="12">
    <location>
        <position position="82"/>
    </location>
    <ligand>
        <name>Na(+)</name>
        <dbReference type="ChEBI" id="CHEBI:29101"/>
        <note>structural</note>
    </ligand>
</feature>
<keyword evidence="4 12" id="KW-0812">Transmembrane</keyword>
<evidence type="ECO:0000256" key="6">
    <source>
        <dbReference type="ARBA" id="ARBA00023053"/>
    </source>
</evidence>
<keyword evidence="14" id="KW-1185">Reference proteome</keyword>